<evidence type="ECO:0000256" key="3">
    <source>
        <dbReference type="ARBA" id="ARBA00023125"/>
    </source>
</evidence>
<dbReference type="PROSITE" id="PS01081">
    <property type="entry name" value="HTH_TETR_1"/>
    <property type="match status" value="1"/>
</dbReference>
<protein>
    <submittedName>
        <fullName evidence="7">TetR/AcrR family transcriptional regulator</fullName>
    </submittedName>
</protein>
<name>A0ABP9D113_9BACT</name>
<evidence type="ECO:0000313" key="7">
    <source>
        <dbReference type="EMBL" id="GAA4822989.1"/>
    </source>
</evidence>
<dbReference type="PANTHER" id="PTHR43479">
    <property type="entry name" value="ACREF/ENVCD OPERON REPRESSOR-RELATED"/>
    <property type="match status" value="1"/>
</dbReference>
<dbReference type="Proteomes" id="UP001500298">
    <property type="component" value="Unassembled WGS sequence"/>
</dbReference>
<dbReference type="SUPFAM" id="SSF46689">
    <property type="entry name" value="Homeodomain-like"/>
    <property type="match status" value="1"/>
</dbReference>
<dbReference type="PRINTS" id="PR00455">
    <property type="entry name" value="HTHTETR"/>
</dbReference>
<proteinExistence type="predicted"/>
<sequence>MPRTSEQFKEVREKSKEHIIKTALYLFAERGFYSTSISMIAKEAGIAKGALYHYFDSKEDLLKAIIEMGMGKMGHAMEVLFSNVAPMEKLEGMVRTTVALIEDDPLTWKLMIALTMQQHPSETMKEIVAPLEKKGTEFFFQMFKDLNIPHPEEEGYVLAAILDGLAMHLIFKGEDHYPVERVVNHVLDRYRSMVKK</sequence>
<dbReference type="RefSeq" id="WP_345368799.1">
    <property type="nucleotide sequence ID" value="NZ_BAABJX010000009.1"/>
</dbReference>
<gene>
    <name evidence="7" type="ORF">GCM10023331_04240</name>
</gene>
<dbReference type="InterPro" id="IPR039538">
    <property type="entry name" value="BetI_C"/>
</dbReference>
<keyword evidence="3 5" id="KW-0238">DNA-binding</keyword>
<evidence type="ECO:0000259" key="6">
    <source>
        <dbReference type="PROSITE" id="PS50977"/>
    </source>
</evidence>
<keyword evidence="8" id="KW-1185">Reference proteome</keyword>
<dbReference type="EMBL" id="BAABJX010000009">
    <property type="protein sequence ID" value="GAA4822989.1"/>
    <property type="molecule type" value="Genomic_DNA"/>
</dbReference>
<dbReference type="InterPro" id="IPR009057">
    <property type="entry name" value="Homeodomain-like_sf"/>
</dbReference>
<keyword evidence="1" id="KW-0678">Repressor</keyword>
<feature type="domain" description="HTH tetR-type" evidence="6">
    <location>
        <begin position="13"/>
        <end position="73"/>
    </location>
</feature>
<dbReference type="InterPro" id="IPR050624">
    <property type="entry name" value="HTH-type_Tx_Regulator"/>
</dbReference>
<dbReference type="InterPro" id="IPR023772">
    <property type="entry name" value="DNA-bd_HTH_TetR-type_CS"/>
</dbReference>
<dbReference type="SUPFAM" id="SSF48498">
    <property type="entry name" value="Tetracyclin repressor-like, C-terminal domain"/>
    <property type="match status" value="1"/>
</dbReference>
<dbReference type="Pfam" id="PF00440">
    <property type="entry name" value="TetR_N"/>
    <property type="match status" value="1"/>
</dbReference>
<evidence type="ECO:0000313" key="8">
    <source>
        <dbReference type="Proteomes" id="UP001500298"/>
    </source>
</evidence>
<organism evidence="7 8">
    <name type="scientific">Algivirga pacifica</name>
    <dbReference type="NCBI Taxonomy" id="1162670"/>
    <lineage>
        <taxon>Bacteria</taxon>
        <taxon>Pseudomonadati</taxon>
        <taxon>Bacteroidota</taxon>
        <taxon>Cytophagia</taxon>
        <taxon>Cytophagales</taxon>
        <taxon>Flammeovirgaceae</taxon>
        <taxon>Algivirga</taxon>
    </lineage>
</organism>
<dbReference type="PANTHER" id="PTHR43479:SF11">
    <property type="entry name" value="ACREF_ENVCD OPERON REPRESSOR-RELATED"/>
    <property type="match status" value="1"/>
</dbReference>
<evidence type="ECO:0000256" key="4">
    <source>
        <dbReference type="ARBA" id="ARBA00023163"/>
    </source>
</evidence>
<dbReference type="Gene3D" id="1.10.357.10">
    <property type="entry name" value="Tetracycline Repressor, domain 2"/>
    <property type="match status" value="1"/>
</dbReference>
<dbReference type="InterPro" id="IPR001647">
    <property type="entry name" value="HTH_TetR"/>
</dbReference>
<reference evidence="8" key="1">
    <citation type="journal article" date="2019" name="Int. J. Syst. Evol. Microbiol.">
        <title>The Global Catalogue of Microorganisms (GCM) 10K type strain sequencing project: providing services to taxonomists for standard genome sequencing and annotation.</title>
        <authorList>
            <consortium name="The Broad Institute Genomics Platform"/>
            <consortium name="The Broad Institute Genome Sequencing Center for Infectious Disease"/>
            <person name="Wu L."/>
            <person name="Ma J."/>
        </authorList>
    </citation>
    <scope>NUCLEOTIDE SEQUENCE [LARGE SCALE GENOMIC DNA]</scope>
    <source>
        <strain evidence="8">JCM 18326</strain>
    </source>
</reference>
<dbReference type="InterPro" id="IPR036271">
    <property type="entry name" value="Tet_transcr_reg_TetR-rel_C_sf"/>
</dbReference>
<dbReference type="Pfam" id="PF13977">
    <property type="entry name" value="TetR_C_6"/>
    <property type="match status" value="1"/>
</dbReference>
<evidence type="ECO:0000256" key="2">
    <source>
        <dbReference type="ARBA" id="ARBA00023015"/>
    </source>
</evidence>
<evidence type="ECO:0000256" key="5">
    <source>
        <dbReference type="PROSITE-ProRule" id="PRU00335"/>
    </source>
</evidence>
<keyword evidence="4" id="KW-0804">Transcription</keyword>
<keyword evidence="2" id="KW-0805">Transcription regulation</keyword>
<dbReference type="PROSITE" id="PS50977">
    <property type="entry name" value="HTH_TETR_2"/>
    <property type="match status" value="1"/>
</dbReference>
<comment type="caution">
    <text evidence="7">The sequence shown here is derived from an EMBL/GenBank/DDBJ whole genome shotgun (WGS) entry which is preliminary data.</text>
</comment>
<evidence type="ECO:0000256" key="1">
    <source>
        <dbReference type="ARBA" id="ARBA00022491"/>
    </source>
</evidence>
<feature type="DNA-binding region" description="H-T-H motif" evidence="5">
    <location>
        <begin position="36"/>
        <end position="55"/>
    </location>
</feature>
<accession>A0ABP9D113</accession>